<keyword evidence="2" id="KW-1185">Reference proteome</keyword>
<comment type="caution">
    <text evidence="1">The sequence shown here is derived from an EMBL/GenBank/DDBJ whole genome shotgun (WGS) entry which is preliminary data.</text>
</comment>
<dbReference type="Proteomes" id="UP001595945">
    <property type="component" value="Unassembled WGS sequence"/>
</dbReference>
<proteinExistence type="predicted"/>
<reference evidence="1 2" key="1">
    <citation type="journal article" date="2019" name="Int. J. Syst. Evol. Microbiol.">
        <title>The Global Catalogue of Microorganisms (GCM) 10K type strain sequencing project: providing services to taxonomists for standard genome sequencing and annotation.</title>
        <authorList>
            <consortium name="The Broad Institute Genomics Platform"/>
            <consortium name="The Broad Institute Genome Sequencing Center for Infectious Disease"/>
            <person name="Wu L."/>
            <person name="Ma J."/>
        </authorList>
    </citation>
    <scope>NUCLEOTIDE SEQUENCE [LARGE SCALE GENOMIC DNA]</scope>
    <source>
        <strain evidence="1 2">XZYJ18</strain>
    </source>
</reference>
<dbReference type="EMBL" id="JBHSHT010000001">
    <property type="protein sequence ID" value="MFC4823845.1"/>
    <property type="molecule type" value="Genomic_DNA"/>
</dbReference>
<dbReference type="GeneID" id="73047105"/>
<evidence type="ECO:0000313" key="2">
    <source>
        <dbReference type="Proteomes" id="UP001595945"/>
    </source>
</evidence>
<dbReference type="InterPro" id="IPR055927">
    <property type="entry name" value="DUF7504"/>
</dbReference>
<protein>
    <submittedName>
        <fullName evidence="1">Uncharacterized protein</fullName>
    </submittedName>
</protein>
<dbReference type="AlphaFoldDB" id="A0ABD5PZN1"/>
<organism evidence="1 2">
    <name type="scientific">Halorussus aquaticus</name>
    <dbReference type="NCBI Taxonomy" id="2953748"/>
    <lineage>
        <taxon>Archaea</taxon>
        <taxon>Methanobacteriati</taxon>
        <taxon>Methanobacteriota</taxon>
        <taxon>Stenosarchaea group</taxon>
        <taxon>Halobacteria</taxon>
        <taxon>Halobacteriales</taxon>
        <taxon>Haladaptataceae</taxon>
        <taxon>Halorussus</taxon>
    </lineage>
</organism>
<dbReference type="Pfam" id="PF24336">
    <property type="entry name" value="DUF7504"/>
    <property type="match status" value="1"/>
</dbReference>
<dbReference type="RefSeq" id="WP_254270426.1">
    <property type="nucleotide sequence ID" value="NZ_CP100401.1"/>
</dbReference>
<evidence type="ECO:0000313" key="1">
    <source>
        <dbReference type="EMBL" id="MFC4823845.1"/>
    </source>
</evidence>
<name>A0ABD5PZN1_9EURY</name>
<accession>A0ABD5PZN1</accession>
<gene>
    <name evidence="1" type="ORF">ACFO9K_06185</name>
</gene>
<sequence length="248" mass="26997">MATDSSGSRDSDATADDLVEFLGLLNELKATGCTLLVVGDARPELFTRASANLFGDPAATRYRLLAVTDAEARSIADRLPDPETTPRPVSETTKIVNHADAPRSITSATRSTDSAKASIPETRVTDPRLDGLQSALVEAIEEFARDADGLRPAELRVGIDSLGTLFDHHGRGVVRRCLRTVGDSVRDHDAMAHYLLEDDYDGERAQALAADVDAVIEIRSGDAATRRHDAQQRWHVPSRDLTTDWVRL</sequence>